<comment type="catalytic activity">
    <reaction evidence="5 8">
        <text>L-methionyl-[protein] + [thioredoxin]-disulfide + H2O = L-methionyl-(S)-S-oxide-[protein] + [thioredoxin]-dithiol</text>
        <dbReference type="Rhea" id="RHEA:14217"/>
        <dbReference type="Rhea" id="RHEA-COMP:10698"/>
        <dbReference type="Rhea" id="RHEA-COMP:10700"/>
        <dbReference type="Rhea" id="RHEA-COMP:12313"/>
        <dbReference type="Rhea" id="RHEA-COMP:12315"/>
        <dbReference type="ChEBI" id="CHEBI:15377"/>
        <dbReference type="ChEBI" id="CHEBI:16044"/>
        <dbReference type="ChEBI" id="CHEBI:29950"/>
        <dbReference type="ChEBI" id="CHEBI:44120"/>
        <dbReference type="ChEBI" id="CHEBI:50058"/>
        <dbReference type="EC" id="1.8.4.11"/>
    </reaction>
</comment>
<organism evidence="10 11">
    <name type="scientific">endosymbiont of Bathymodiolus septemdierum str. Myojin knoll</name>
    <dbReference type="NCBI Taxonomy" id="1303921"/>
    <lineage>
        <taxon>Bacteria</taxon>
        <taxon>Pseudomonadati</taxon>
        <taxon>Pseudomonadota</taxon>
        <taxon>Gammaproteobacteria</taxon>
        <taxon>sulfur-oxidizing symbionts</taxon>
    </lineage>
</organism>
<evidence type="ECO:0000256" key="1">
    <source>
        <dbReference type="ARBA" id="ARBA00005591"/>
    </source>
</evidence>
<keyword evidence="2 8" id="KW-0560">Oxidoreductase</keyword>
<evidence type="ECO:0000256" key="2">
    <source>
        <dbReference type="ARBA" id="ARBA00023002"/>
    </source>
</evidence>
<dbReference type="GO" id="GO:0034599">
    <property type="term" value="P:cellular response to oxidative stress"/>
    <property type="evidence" value="ECO:0007669"/>
    <property type="project" value="TreeGrafter"/>
</dbReference>
<dbReference type="KEGG" id="ebh:BSEPE_1176"/>
<dbReference type="HAMAP" id="MF_01401">
    <property type="entry name" value="MsrA"/>
    <property type="match status" value="1"/>
</dbReference>
<dbReference type="PROSITE" id="PS51790">
    <property type="entry name" value="MSRB"/>
    <property type="match status" value="1"/>
</dbReference>
<dbReference type="InterPro" id="IPR011057">
    <property type="entry name" value="Mss4-like_sf"/>
</dbReference>
<dbReference type="Gene3D" id="3.30.1060.10">
    <property type="entry name" value="Peptide methionine sulphoxide reductase MsrA"/>
    <property type="match status" value="1"/>
</dbReference>
<dbReference type="SUPFAM" id="SSF51316">
    <property type="entry name" value="Mss4-like"/>
    <property type="match status" value="1"/>
</dbReference>
<feature type="domain" description="MsrB" evidence="9">
    <location>
        <begin position="186"/>
        <end position="308"/>
    </location>
</feature>
<evidence type="ECO:0000313" key="10">
    <source>
        <dbReference type="EMBL" id="BAS68164.1"/>
    </source>
</evidence>
<dbReference type="Pfam" id="PF01641">
    <property type="entry name" value="SelR"/>
    <property type="match status" value="1"/>
</dbReference>
<dbReference type="NCBIfam" id="TIGR00401">
    <property type="entry name" value="msrA"/>
    <property type="match status" value="1"/>
</dbReference>
<evidence type="ECO:0000259" key="9">
    <source>
        <dbReference type="PROSITE" id="PS51790"/>
    </source>
</evidence>
<evidence type="ECO:0000256" key="3">
    <source>
        <dbReference type="ARBA" id="ARBA00023268"/>
    </source>
</evidence>
<dbReference type="AlphaFoldDB" id="A0A0P0USP3"/>
<dbReference type="SUPFAM" id="SSF55068">
    <property type="entry name" value="Peptide methionine sulfoxide reductase"/>
    <property type="match status" value="1"/>
</dbReference>
<comment type="function">
    <text evidence="4 8">Has an important function as a repair enzyme for proteins that have been inactivated by oxidation. Catalyzes the reversible oxidation-reduction of methionine sulfoxide in proteins to methionine.</text>
</comment>
<keyword evidence="3" id="KW-0511">Multifunctional enzyme</keyword>
<dbReference type="PANTHER" id="PTHR42799">
    <property type="entry name" value="MITOCHONDRIAL PEPTIDE METHIONINE SULFOXIDE REDUCTASE"/>
    <property type="match status" value="1"/>
</dbReference>
<feature type="active site" evidence="8">
    <location>
        <position position="11"/>
    </location>
</feature>
<comment type="catalytic activity">
    <reaction evidence="7 8">
        <text>[thioredoxin]-disulfide + L-methionine + H2O = L-methionine (S)-S-oxide + [thioredoxin]-dithiol</text>
        <dbReference type="Rhea" id="RHEA:19993"/>
        <dbReference type="Rhea" id="RHEA-COMP:10698"/>
        <dbReference type="Rhea" id="RHEA-COMP:10700"/>
        <dbReference type="ChEBI" id="CHEBI:15377"/>
        <dbReference type="ChEBI" id="CHEBI:29950"/>
        <dbReference type="ChEBI" id="CHEBI:50058"/>
        <dbReference type="ChEBI" id="CHEBI:57844"/>
        <dbReference type="ChEBI" id="CHEBI:58772"/>
        <dbReference type="EC" id="1.8.4.11"/>
    </reaction>
</comment>
<reference evidence="10 11" key="2">
    <citation type="journal article" date="2016" name="ISME J.">
        <title>Heterogeneous composition of key metabolic gene clusters in a vent mussel symbiont population.</title>
        <authorList>
            <person name="Ikuta T."/>
            <person name="Takaki Y."/>
            <person name="Nagai Y."/>
            <person name="Shimamura S."/>
            <person name="Tsuda M."/>
            <person name="Kawagucci S."/>
            <person name="Aoki Y."/>
            <person name="Inoue K."/>
            <person name="Teruya M."/>
            <person name="Satou K."/>
            <person name="Teruya K."/>
            <person name="Shimoji M."/>
            <person name="Tamotsu H."/>
            <person name="Hirano T."/>
            <person name="Maruyama T."/>
            <person name="Yoshida T."/>
        </authorList>
    </citation>
    <scope>NUCLEOTIDE SEQUENCE [LARGE SCALE GENOMIC DNA]</scope>
    <source>
        <strain evidence="10 11">Myojin Knoll</strain>
    </source>
</reference>
<evidence type="ECO:0000256" key="8">
    <source>
        <dbReference type="HAMAP-Rule" id="MF_01401"/>
    </source>
</evidence>
<evidence type="ECO:0000256" key="7">
    <source>
        <dbReference type="ARBA" id="ARBA00048782"/>
    </source>
</evidence>
<dbReference type="STRING" id="1303921.BSEPE_1176"/>
<accession>A0A0P0USP3</accession>
<evidence type="ECO:0000256" key="6">
    <source>
        <dbReference type="ARBA" id="ARBA00048488"/>
    </source>
</evidence>
<dbReference type="GO" id="GO:0033743">
    <property type="term" value="F:peptide-methionine (R)-S-oxide reductase activity"/>
    <property type="evidence" value="ECO:0007669"/>
    <property type="project" value="UniProtKB-EC"/>
</dbReference>
<gene>
    <name evidence="8 10" type="primary">msrA</name>
    <name evidence="10" type="ORF">BSEPE_1176</name>
</gene>
<dbReference type="InterPro" id="IPR002579">
    <property type="entry name" value="Met_Sox_Rdtase_MsrB_dom"/>
</dbReference>
<dbReference type="EMBL" id="AP013042">
    <property type="protein sequence ID" value="BAS68164.1"/>
    <property type="molecule type" value="Genomic_DNA"/>
</dbReference>
<comment type="similarity">
    <text evidence="1 8">Belongs to the MsrA Met sulfoxide reductase family.</text>
</comment>
<dbReference type="OrthoDB" id="4174719at2"/>
<dbReference type="GO" id="GO:0005737">
    <property type="term" value="C:cytoplasm"/>
    <property type="evidence" value="ECO:0007669"/>
    <property type="project" value="TreeGrafter"/>
</dbReference>
<evidence type="ECO:0000256" key="5">
    <source>
        <dbReference type="ARBA" id="ARBA00047806"/>
    </source>
</evidence>
<dbReference type="Gene3D" id="2.170.150.20">
    <property type="entry name" value="Peptide methionine sulfoxide reductase"/>
    <property type="match status" value="1"/>
</dbReference>
<dbReference type="NCBIfam" id="TIGR00357">
    <property type="entry name" value="peptide-methionine (R)-S-oxide reductase MsrB"/>
    <property type="match status" value="1"/>
</dbReference>
<dbReference type="PANTHER" id="PTHR42799:SF2">
    <property type="entry name" value="MITOCHONDRIAL PEPTIDE METHIONINE SULFOXIDE REDUCTASE"/>
    <property type="match status" value="1"/>
</dbReference>
<dbReference type="GO" id="GO:0033744">
    <property type="term" value="F:L-methionine:thioredoxin-disulfide S-oxidoreductase activity"/>
    <property type="evidence" value="ECO:0007669"/>
    <property type="project" value="RHEA"/>
</dbReference>
<keyword evidence="11" id="KW-1185">Reference proteome</keyword>
<dbReference type="GO" id="GO:0008113">
    <property type="term" value="F:peptide-methionine (S)-S-oxide reductase activity"/>
    <property type="evidence" value="ECO:0007669"/>
    <property type="project" value="UniProtKB-UniRule"/>
</dbReference>
<dbReference type="InterPro" id="IPR002569">
    <property type="entry name" value="Met_Sox_Rdtase_MsrA_dom"/>
</dbReference>
<sequence>MLLEIVFGAGCFWGVEKNFKQIPGVLEVISGYAGGDYDDPTYQQVLTNKDNSNITNHTEVVKVTYDTKLVSSEYLIKDFWALHDPTQIDGQGNDKGNNYRSALYWTTDEQRQIALKTKDEYQVLLNQNGFGRIITEIKVLDKFWPAEAYHQNYLTNNPNGYCPSHKTGVAFIIPADGELKQQEFYKALGKLKLDSVAFDIAFNQGTERQFCQKYDIFKETPKGVFVDKLSGAPLFDTRDRFNSHSGWLSFTKAIDGAIVEKSDNNHGMVRTEVLAKHTGIHLGHVFNDGPNGQRRFCINATVLDFVADKK</sequence>
<dbReference type="Proteomes" id="UP000067399">
    <property type="component" value="Chromosome"/>
</dbReference>
<dbReference type="Pfam" id="PF01625">
    <property type="entry name" value="PMSR"/>
    <property type="match status" value="1"/>
</dbReference>
<dbReference type="InterPro" id="IPR050162">
    <property type="entry name" value="MsrA_MetSO_reductase"/>
</dbReference>
<dbReference type="EC" id="1.8.4.11" evidence="8"/>
<protein>
    <recommendedName>
        <fullName evidence="8">Peptide methionine sulfoxide reductase MsrA</fullName>
        <shortName evidence="8">Protein-methionine-S-oxide reductase</shortName>
        <ecNumber evidence="8">1.8.4.11</ecNumber>
    </recommendedName>
    <alternativeName>
        <fullName evidence="8">Peptide-methionine (S)-S-oxide reductase</fullName>
        <shortName evidence="8">Peptide Met(O) reductase</shortName>
    </alternativeName>
</protein>
<name>A0A0P0USP3_9GAMM</name>
<comment type="catalytic activity">
    <reaction evidence="6">
        <text>L-methionyl-[protein] + [thioredoxin]-disulfide + H2O = L-methionyl-(R)-S-oxide-[protein] + [thioredoxin]-dithiol</text>
        <dbReference type="Rhea" id="RHEA:24164"/>
        <dbReference type="Rhea" id="RHEA-COMP:10698"/>
        <dbReference type="Rhea" id="RHEA-COMP:10700"/>
        <dbReference type="Rhea" id="RHEA-COMP:12313"/>
        <dbReference type="Rhea" id="RHEA-COMP:12314"/>
        <dbReference type="ChEBI" id="CHEBI:15377"/>
        <dbReference type="ChEBI" id="CHEBI:16044"/>
        <dbReference type="ChEBI" id="CHEBI:29950"/>
        <dbReference type="ChEBI" id="CHEBI:45764"/>
        <dbReference type="ChEBI" id="CHEBI:50058"/>
        <dbReference type="EC" id="1.8.4.12"/>
    </reaction>
</comment>
<dbReference type="InterPro" id="IPR036509">
    <property type="entry name" value="Met_Sox_Rdtase_MsrA_sf"/>
</dbReference>
<dbReference type="RefSeq" id="WP_066045113.1">
    <property type="nucleotide sequence ID" value="NZ_AP013042.1"/>
</dbReference>
<reference evidence="10 11" key="1">
    <citation type="journal article" date="2000" name="Mar. Ecol. Prog. Ser.">
        <title>Phylogenetic characterization of endosymbionts in three hydrothermal vent mussels: influence on host distributions.</title>
        <authorList>
            <person name="Fujiwara Y."/>
            <person name="Takai K."/>
            <person name="Uematsu K."/>
            <person name="Tsuchida S."/>
            <person name="Hunt J.C."/>
            <person name="Hashimoto J."/>
        </authorList>
    </citation>
    <scope>NUCLEOTIDE SEQUENCE [LARGE SCALE GENOMIC DNA]</scope>
    <source>
        <strain evidence="10 11">Myojin Knoll</strain>
    </source>
</reference>
<evidence type="ECO:0000313" key="11">
    <source>
        <dbReference type="Proteomes" id="UP000067399"/>
    </source>
</evidence>
<evidence type="ECO:0000256" key="4">
    <source>
        <dbReference type="ARBA" id="ARBA00024679"/>
    </source>
</evidence>
<proteinExistence type="inferred from homology"/>